<reference evidence="2" key="1">
    <citation type="submission" date="2016-09" db="EMBL/GenBank/DDBJ databases">
        <title>Genomics of Clostridium taeniosporum, an organism which forms endospores with ribbon-like appendages.</title>
        <authorList>
            <person name="Walker J.R."/>
        </authorList>
    </citation>
    <scope>NUCLEOTIDE SEQUENCE [LARGE SCALE GENOMIC DNA]</scope>
    <source>
        <strain evidence="2">1/k</strain>
    </source>
</reference>
<organism evidence="1 2">
    <name type="scientific">Clostridium taeniosporum</name>
    <dbReference type="NCBI Taxonomy" id="394958"/>
    <lineage>
        <taxon>Bacteria</taxon>
        <taxon>Bacillati</taxon>
        <taxon>Bacillota</taxon>
        <taxon>Clostridia</taxon>
        <taxon>Eubacteriales</taxon>
        <taxon>Clostridiaceae</taxon>
        <taxon>Clostridium</taxon>
    </lineage>
</organism>
<dbReference type="KEGG" id="ctae:BGI42_04165"/>
<dbReference type="InterPro" id="IPR025062">
    <property type="entry name" value="DUF4003"/>
</dbReference>
<dbReference type="EMBL" id="CP017253">
    <property type="protein sequence ID" value="AOR22959.1"/>
    <property type="molecule type" value="Genomic_DNA"/>
</dbReference>
<protein>
    <submittedName>
        <fullName evidence="1">DUF4003 domain-containing protein</fullName>
    </submittedName>
</protein>
<proteinExistence type="predicted"/>
<keyword evidence="2" id="KW-1185">Reference proteome</keyword>
<dbReference type="Proteomes" id="UP000094652">
    <property type="component" value="Chromosome"/>
</dbReference>
<sequence>MDTNTKIVCDTTVENYINVKEALRYDGDYINHFSALLNGYYNKNIKFDEIKYIRKIIKDKTSRMSPFRGDMLYILSFLISIMNDNIDKIKLTDEIIQVFDLLLEENFNECGYLVLSAYSIVKYVDKENRKDIIHKTKEIYKIIKSKYGNVTKEDDYLFCTLLAINCTKFDSITEYMEKVFNYVLNLDLFSNNSVQGLTNTILLNEYEDAICKAEELLRSLEENDFKISNQFLSVLGVLVEKQDIHEIIDKMKDVVEYLCDEELEYEFYIDKGFRNIIVLVITFMSLKNKNIKYLDELLAFSTYSFLISKNQGVFNEVLA</sequence>
<dbReference type="OrthoDB" id="1926684at2"/>
<evidence type="ECO:0000313" key="2">
    <source>
        <dbReference type="Proteomes" id="UP000094652"/>
    </source>
</evidence>
<dbReference type="STRING" id="394958.BGI42_04165"/>
<accession>A0A1D7XIN6</accession>
<dbReference type="AlphaFoldDB" id="A0A1D7XIN6"/>
<gene>
    <name evidence="1" type="ORF">BGI42_04165</name>
</gene>
<name>A0A1D7XIN6_9CLOT</name>
<evidence type="ECO:0000313" key="1">
    <source>
        <dbReference type="EMBL" id="AOR22959.1"/>
    </source>
</evidence>
<dbReference type="Pfam" id="PF13170">
    <property type="entry name" value="DUF4003"/>
    <property type="match status" value="1"/>
</dbReference>
<dbReference type="CDD" id="cd22265">
    <property type="entry name" value="UDM1_RNF168"/>
    <property type="match status" value="1"/>
</dbReference>